<dbReference type="InterPro" id="IPR011331">
    <property type="entry name" value="Ribosomal_eL37/eL43"/>
</dbReference>
<dbReference type="Proteomes" id="UP000292282">
    <property type="component" value="Unassembled WGS sequence"/>
</dbReference>
<dbReference type="OrthoDB" id="10259236at2759"/>
<dbReference type="Gene3D" id="2.20.25.30">
    <property type="match status" value="1"/>
</dbReference>
<dbReference type="STRING" id="1176355.A0A4Q9LUZ6"/>
<keyword evidence="4" id="KW-1185">Reference proteome</keyword>
<keyword evidence="1" id="KW-0689">Ribosomal protein</keyword>
<evidence type="ECO:0000313" key="4">
    <source>
        <dbReference type="Proteomes" id="UP000292282"/>
    </source>
</evidence>
<dbReference type="GO" id="GO:0006412">
    <property type="term" value="P:translation"/>
    <property type="evidence" value="ECO:0007669"/>
    <property type="project" value="InterPro"/>
</dbReference>
<dbReference type="AlphaFoldDB" id="A0A4Q9LUZ6"/>
<accession>A0A4Q9LUZ6</accession>
<evidence type="ECO:0008006" key="5">
    <source>
        <dbReference type="Google" id="ProtNLM"/>
    </source>
</evidence>
<evidence type="ECO:0000256" key="1">
    <source>
        <dbReference type="ARBA" id="ARBA00022980"/>
    </source>
</evidence>
<organism evidence="3 4">
    <name type="scientific">Hamiltosporidium tvaerminnensis</name>
    <dbReference type="NCBI Taxonomy" id="1176355"/>
    <lineage>
        <taxon>Eukaryota</taxon>
        <taxon>Fungi</taxon>
        <taxon>Fungi incertae sedis</taxon>
        <taxon>Microsporidia</taxon>
        <taxon>Dubosqiidae</taxon>
        <taxon>Hamiltosporidium</taxon>
    </lineage>
</organism>
<proteinExistence type="predicted"/>
<evidence type="ECO:0000313" key="3">
    <source>
        <dbReference type="EMBL" id="TBU12493.1"/>
    </source>
</evidence>
<dbReference type="EMBL" id="PITK01000735">
    <property type="protein sequence ID" value="TBU12493.1"/>
    <property type="molecule type" value="Genomic_DNA"/>
</dbReference>
<dbReference type="PANTHER" id="PTHR10768:SF0">
    <property type="entry name" value="RIBOSOMAL PROTEIN L37"/>
    <property type="match status" value="1"/>
</dbReference>
<gene>
    <name evidence="3" type="ORF">CWI38_0735p0010</name>
</gene>
<dbReference type="GO" id="GO:0022625">
    <property type="term" value="C:cytosolic large ribosomal subunit"/>
    <property type="evidence" value="ECO:0007669"/>
    <property type="project" value="TreeGrafter"/>
</dbReference>
<protein>
    <recommendedName>
        <fullName evidence="5">Ribosomal protein L37</fullName>
    </recommendedName>
</protein>
<dbReference type="GO" id="GO:0003735">
    <property type="term" value="F:structural constituent of ribosome"/>
    <property type="evidence" value="ECO:0007669"/>
    <property type="project" value="InterPro"/>
</dbReference>
<sequence length="65" mass="7701">MAYHIQKLRCASCAYPEAKIRNPCSEKCKRKRGYGTGRLRYVKRIGKRFVHPELKALWDKRGITY</sequence>
<dbReference type="PANTHER" id="PTHR10768">
    <property type="entry name" value="60S RIBOSOMAL PROTEIN L37"/>
    <property type="match status" value="1"/>
</dbReference>
<dbReference type="VEuPathDB" id="MicrosporidiaDB:CWI38_0735p0010"/>
<reference evidence="3 4" key="1">
    <citation type="submission" date="2017-12" db="EMBL/GenBank/DDBJ databases">
        <authorList>
            <person name="Pombert J.-F."/>
            <person name="Haag K.L."/>
            <person name="Ebert D."/>
        </authorList>
    </citation>
    <scope>NUCLEOTIDE SEQUENCE [LARGE SCALE GENOMIC DNA]</scope>
    <source>
        <strain evidence="3">IL-G-3</strain>
    </source>
</reference>
<dbReference type="GO" id="GO:0003723">
    <property type="term" value="F:RNA binding"/>
    <property type="evidence" value="ECO:0007669"/>
    <property type="project" value="TreeGrafter"/>
</dbReference>
<name>A0A4Q9LUZ6_9MICR</name>
<evidence type="ECO:0000256" key="2">
    <source>
        <dbReference type="ARBA" id="ARBA00023274"/>
    </source>
</evidence>
<comment type="caution">
    <text evidence="3">The sequence shown here is derived from an EMBL/GenBank/DDBJ whole genome shotgun (WGS) entry which is preliminary data.</text>
</comment>
<keyword evidence="2" id="KW-0687">Ribonucleoprotein</keyword>